<dbReference type="PANTHER" id="PTHR43124">
    <property type="entry name" value="PURINE EFFLUX PUMP PBUE"/>
    <property type="match status" value="1"/>
</dbReference>
<keyword evidence="9" id="KW-1185">Reference proteome</keyword>
<dbReference type="GO" id="GO:0022857">
    <property type="term" value="F:transmembrane transporter activity"/>
    <property type="evidence" value="ECO:0007669"/>
    <property type="project" value="InterPro"/>
</dbReference>
<feature type="transmembrane region" description="Helical" evidence="6">
    <location>
        <begin position="81"/>
        <end position="99"/>
    </location>
</feature>
<keyword evidence="5 6" id="KW-0472">Membrane</keyword>
<evidence type="ECO:0000256" key="4">
    <source>
        <dbReference type="ARBA" id="ARBA00022989"/>
    </source>
</evidence>
<feature type="transmembrane region" description="Helical" evidence="6">
    <location>
        <begin position="228"/>
        <end position="248"/>
    </location>
</feature>
<evidence type="ECO:0000256" key="2">
    <source>
        <dbReference type="ARBA" id="ARBA00022475"/>
    </source>
</evidence>
<feature type="transmembrane region" description="Helical" evidence="6">
    <location>
        <begin position="105"/>
        <end position="125"/>
    </location>
</feature>
<evidence type="ECO:0000313" key="9">
    <source>
        <dbReference type="Proteomes" id="UP000646579"/>
    </source>
</evidence>
<feature type="transmembrane region" description="Helical" evidence="6">
    <location>
        <begin position="56"/>
        <end position="74"/>
    </location>
</feature>
<feature type="transmembrane region" description="Helical" evidence="6">
    <location>
        <begin position="12"/>
        <end position="36"/>
    </location>
</feature>
<dbReference type="EMBL" id="BMZE01000002">
    <property type="protein sequence ID" value="GHA25243.1"/>
    <property type="molecule type" value="Genomic_DNA"/>
</dbReference>
<name>A0A918VUZ6_9HYPH</name>
<evidence type="ECO:0000259" key="7">
    <source>
        <dbReference type="PROSITE" id="PS50850"/>
    </source>
</evidence>
<keyword evidence="2" id="KW-1003">Cell membrane</keyword>
<evidence type="ECO:0000313" key="8">
    <source>
        <dbReference type="EMBL" id="GHA25243.1"/>
    </source>
</evidence>
<dbReference type="Pfam" id="PF07690">
    <property type="entry name" value="MFS_1"/>
    <property type="match status" value="1"/>
</dbReference>
<protein>
    <submittedName>
        <fullName evidence="8">MFS transporter</fullName>
    </submittedName>
</protein>
<dbReference type="RefSeq" id="WP_189425643.1">
    <property type="nucleotide sequence ID" value="NZ_BMZE01000002.1"/>
</dbReference>
<organism evidence="8 9">
    <name type="scientific">Devosia pacifica</name>
    <dbReference type="NCBI Taxonomy" id="1335967"/>
    <lineage>
        <taxon>Bacteria</taxon>
        <taxon>Pseudomonadati</taxon>
        <taxon>Pseudomonadota</taxon>
        <taxon>Alphaproteobacteria</taxon>
        <taxon>Hyphomicrobiales</taxon>
        <taxon>Devosiaceae</taxon>
        <taxon>Devosia</taxon>
    </lineage>
</organism>
<dbReference type="InterPro" id="IPR036259">
    <property type="entry name" value="MFS_trans_sf"/>
</dbReference>
<keyword evidence="4 6" id="KW-1133">Transmembrane helix</keyword>
<feature type="transmembrane region" description="Helical" evidence="6">
    <location>
        <begin position="254"/>
        <end position="276"/>
    </location>
</feature>
<dbReference type="Proteomes" id="UP000646579">
    <property type="component" value="Unassembled WGS sequence"/>
</dbReference>
<accession>A0A918VUZ6</accession>
<dbReference type="GO" id="GO:0005886">
    <property type="term" value="C:plasma membrane"/>
    <property type="evidence" value="ECO:0007669"/>
    <property type="project" value="UniProtKB-SubCell"/>
</dbReference>
<feature type="transmembrane region" description="Helical" evidence="6">
    <location>
        <begin position="163"/>
        <end position="188"/>
    </location>
</feature>
<evidence type="ECO:0000256" key="6">
    <source>
        <dbReference type="SAM" id="Phobius"/>
    </source>
</evidence>
<feature type="transmembrane region" description="Helical" evidence="6">
    <location>
        <begin position="372"/>
        <end position="393"/>
    </location>
</feature>
<dbReference type="InterPro" id="IPR011701">
    <property type="entry name" value="MFS"/>
</dbReference>
<proteinExistence type="predicted"/>
<feature type="transmembrane region" description="Helical" evidence="6">
    <location>
        <begin position="283"/>
        <end position="302"/>
    </location>
</feature>
<reference evidence="8" key="1">
    <citation type="journal article" date="2014" name="Int. J. Syst. Evol. Microbiol.">
        <title>Complete genome sequence of Corynebacterium casei LMG S-19264T (=DSM 44701T), isolated from a smear-ripened cheese.</title>
        <authorList>
            <consortium name="US DOE Joint Genome Institute (JGI-PGF)"/>
            <person name="Walter F."/>
            <person name="Albersmeier A."/>
            <person name="Kalinowski J."/>
            <person name="Ruckert C."/>
        </authorList>
    </citation>
    <scope>NUCLEOTIDE SEQUENCE</scope>
    <source>
        <strain evidence="8">KCTC 32437</strain>
    </source>
</reference>
<feature type="domain" description="Major facilitator superfamily (MFS) profile" evidence="7">
    <location>
        <begin position="13"/>
        <end position="398"/>
    </location>
</feature>
<keyword evidence="3 6" id="KW-0812">Transmembrane</keyword>
<evidence type="ECO:0000256" key="5">
    <source>
        <dbReference type="ARBA" id="ARBA00023136"/>
    </source>
</evidence>
<feature type="transmembrane region" description="Helical" evidence="6">
    <location>
        <begin position="340"/>
        <end position="366"/>
    </location>
</feature>
<dbReference type="InterPro" id="IPR050189">
    <property type="entry name" value="MFS_Efflux_Transporters"/>
</dbReference>
<dbReference type="SUPFAM" id="SSF103473">
    <property type="entry name" value="MFS general substrate transporter"/>
    <property type="match status" value="1"/>
</dbReference>
<comment type="caution">
    <text evidence="8">The sequence shown here is derived from an EMBL/GenBank/DDBJ whole genome shotgun (WGS) entry which is preliminary data.</text>
</comment>
<sequence length="407" mass="42558">MSAAHASTASALRMLAIVTGAVILSMTTWFSATAILPQLTEHWALSPGMQTWMTNGVQLGFVIGALSLSMVNLPDIAPLRLLMGGAAALAALANLALLLAPSGEWALACRIVTGIALAGVYPPALKLIATWFQRGRGLAMGILIGGLTLGSAFPHLLRGLSQGFAWTSVVLTASVMTGLGAMLFVLLVREGPYPFSRAVFDPRQIGRVLRNRGVAFANLGYFGHMWELYAMWGWFLAFAGAGLGANGTMSPSQLSLFAFAVIGVGIVGCLSGGWLADRIGRTATTALMMTVSGLCALGIGLVFDGPDWLLVIVALIWGVSVIGDSAQFSAMTTEIGDPDLVGTALAFQLGIGFALTMISLALVPIIADAVGWRWAFLVLVPGPIVGTIAMLVLRRLPEAARIAHGQR</sequence>
<evidence type="ECO:0000256" key="3">
    <source>
        <dbReference type="ARBA" id="ARBA00022692"/>
    </source>
</evidence>
<evidence type="ECO:0000256" key="1">
    <source>
        <dbReference type="ARBA" id="ARBA00004651"/>
    </source>
</evidence>
<feature type="transmembrane region" description="Helical" evidence="6">
    <location>
        <begin position="308"/>
        <end position="328"/>
    </location>
</feature>
<reference evidence="8" key="2">
    <citation type="submission" date="2020-09" db="EMBL/GenBank/DDBJ databases">
        <authorList>
            <person name="Sun Q."/>
            <person name="Kim S."/>
        </authorList>
    </citation>
    <scope>NUCLEOTIDE SEQUENCE</scope>
    <source>
        <strain evidence="8">KCTC 32437</strain>
    </source>
</reference>
<dbReference type="PANTHER" id="PTHR43124:SF3">
    <property type="entry name" value="CHLORAMPHENICOL EFFLUX PUMP RV0191"/>
    <property type="match status" value="1"/>
</dbReference>
<dbReference type="PROSITE" id="PS50850">
    <property type="entry name" value="MFS"/>
    <property type="match status" value="1"/>
</dbReference>
<comment type="subcellular location">
    <subcellularLocation>
        <location evidence="1">Cell membrane</location>
        <topology evidence="1">Multi-pass membrane protein</topology>
    </subcellularLocation>
</comment>
<feature type="transmembrane region" description="Helical" evidence="6">
    <location>
        <begin position="137"/>
        <end position="157"/>
    </location>
</feature>
<dbReference type="AlphaFoldDB" id="A0A918VUZ6"/>
<dbReference type="InterPro" id="IPR020846">
    <property type="entry name" value="MFS_dom"/>
</dbReference>
<gene>
    <name evidence="8" type="ORF">GCM10007989_21140</name>
</gene>
<dbReference type="Gene3D" id="1.20.1250.20">
    <property type="entry name" value="MFS general substrate transporter like domains"/>
    <property type="match status" value="2"/>
</dbReference>